<dbReference type="CDD" id="cd01948">
    <property type="entry name" value="EAL"/>
    <property type="match status" value="1"/>
</dbReference>
<dbReference type="OrthoDB" id="9759607at2"/>
<dbReference type="InterPro" id="IPR035919">
    <property type="entry name" value="EAL_sf"/>
</dbReference>
<gene>
    <name evidence="2" type="ORF">M670_03821</name>
</gene>
<proteinExistence type="predicted"/>
<dbReference type="GO" id="GO:0071111">
    <property type="term" value="F:cyclic-guanylate-specific phosphodiesterase activity"/>
    <property type="evidence" value="ECO:0007669"/>
    <property type="project" value="InterPro"/>
</dbReference>
<evidence type="ECO:0000313" key="3">
    <source>
        <dbReference type="Proteomes" id="UP000027936"/>
    </source>
</evidence>
<dbReference type="SUPFAM" id="SSF141868">
    <property type="entry name" value="EAL domain-like"/>
    <property type="match status" value="1"/>
</dbReference>
<organism evidence="2 3">
    <name type="scientific">Schinkia azotoformans MEV2011</name>
    <dbReference type="NCBI Taxonomy" id="1348973"/>
    <lineage>
        <taxon>Bacteria</taxon>
        <taxon>Bacillati</taxon>
        <taxon>Bacillota</taxon>
        <taxon>Bacilli</taxon>
        <taxon>Bacillales</taxon>
        <taxon>Bacillaceae</taxon>
        <taxon>Calidifontibacillus/Schinkia group</taxon>
        <taxon>Schinkia</taxon>
    </lineage>
</organism>
<dbReference type="InterPro" id="IPR001633">
    <property type="entry name" value="EAL_dom"/>
</dbReference>
<dbReference type="Proteomes" id="UP000027936">
    <property type="component" value="Unassembled WGS sequence"/>
</dbReference>
<sequence>MNIKNSNNTGEDQRLSIKKFNQHQLESTIDFLNRRYFEKELQSALIEGQIDLVYQPQYCLNTNKIIAAEALVRWHHPTIGKISPGQFIPLFEKSGLIIPLGKWIFDKACRQLQYWHSNGYEVKLSINFSFAQLHQENLIETIIQTLTKNKVDPAFLVFELTETMSIHNIANFISIIDDIRTLGIHIALDDFGTGYNSLSYLAQLNVDVLKIDKSFINKINNSKKDKIVFLSIVSLAKQLDLPIVVEGIETKEQMEFVKKLGCNIIQGFYFSEPIDGEDFGKLLVKMN</sequence>
<dbReference type="EMBL" id="JJRY01000020">
    <property type="protein sequence ID" value="KEF36907.1"/>
    <property type="molecule type" value="Genomic_DNA"/>
</dbReference>
<name>A0A072NI25_SCHAZ</name>
<comment type="caution">
    <text evidence="2">The sequence shown here is derived from an EMBL/GenBank/DDBJ whole genome shotgun (WGS) entry which is preliminary data.</text>
</comment>
<dbReference type="Gene3D" id="3.20.20.450">
    <property type="entry name" value="EAL domain"/>
    <property type="match status" value="1"/>
</dbReference>
<dbReference type="SMART" id="SM00052">
    <property type="entry name" value="EAL"/>
    <property type="match status" value="1"/>
</dbReference>
<dbReference type="InterPro" id="IPR050706">
    <property type="entry name" value="Cyclic-di-GMP_PDE-like"/>
</dbReference>
<dbReference type="PANTHER" id="PTHR33121">
    <property type="entry name" value="CYCLIC DI-GMP PHOSPHODIESTERASE PDEF"/>
    <property type="match status" value="1"/>
</dbReference>
<evidence type="ECO:0000313" key="2">
    <source>
        <dbReference type="EMBL" id="KEF36907.1"/>
    </source>
</evidence>
<dbReference type="AlphaFoldDB" id="A0A072NI25"/>
<reference evidence="2 3" key="1">
    <citation type="submission" date="2014-04" db="EMBL/GenBank/DDBJ databases">
        <title>Draft genome sequence of Bacillus azotoformans MEV2011, a (co-) denitrifying strain unable to grow in the presence of oxygen.</title>
        <authorList>
            <person name="Nielsen M."/>
            <person name="Schreiber L."/>
            <person name="Finster K."/>
            <person name="Schramm A."/>
        </authorList>
    </citation>
    <scope>NUCLEOTIDE SEQUENCE [LARGE SCALE GENOMIC DNA]</scope>
    <source>
        <strain evidence="2 3">MEV2011</strain>
    </source>
</reference>
<dbReference type="PANTHER" id="PTHR33121:SF71">
    <property type="entry name" value="OXYGEN SENSOR PROTEIN DOSP"/>
    <property type="match status" value="1"/>
</dbReference>
<dbReference type="Pfam" id="PF00563">
    <property type="entry name" value="EAL"/>
    <property type="match status" value="1"/>
</dbReference>
<evidence type="ECO:0000259" key="1">
    <source>
        <dbReference type="PROSITE" id="PS50883"/>
    </source>
</evidence>
<dbReference type="RefSeq" id="WP_051678297.1">
    <property type="nucleotide sequence ID" value="NZ_JJRY01000020.1"/>
</dbReference>
<dbReference type="PATRIC" id="fig|1348973.3.peg.3705"/>
<dbReference type="PROSITE" id="PS50883">
    <property type="entry name" value="EAL"/>
    <property type="match status" value="1"/>
</dbReference>
<feature type="domain" description="EAL" evidence="1">
    <location>
        <begin position="34"/>
        <end position="287"/>
    </location>
</feature>
<accession>A0A072NI25</accession>
<protein>
    <submittedName>
        <fullName evidence="2">EAL domain-containing protein</fullName>
    </submittedName>
</protein>